<evidence type="ECO:0000256" key="2">
    <source>
        <dbReference type="SAM" id="MobiDB-lite"/>
    </source>
</evidence>
<feature type="region of interest" description="Disordered" evidence="2">
    <location>
        <begin position="464"/>
        <end position="532"/>
    </location>
</feature>
<feature type="region of interest" description="Disordered" evidence="2">
    <location>
        <begin position="1019"/>
        <end position="1046"/>
    </location>
</feature>
<dbReference type="Proteomes" id="UP000321518">
    <property type="component" value="Unassembled WGS sequence"/>
</dbReference>
<feature type="compositionally biased region" description="Polar residues" evidence="2">
    <location>
        <begin position="469"/>
        <end position="479"/>
    </location>
</feature>
<feature type="region of interest" description="Disordered" evidence="2">
    <location>
        <begin position="423"/>
        <end position="443"/>
    </location>
</feature>
<dbReference type="EMBL" id="BJWK01000011">
    <property type="protein sequence ID" value="GEM10429.1"/>
    <property type="molecule type" value="Genomic_DNA"/>
</dbReference>
<dbReference type="OrthoDB" id="2527427at2759"/>
<feature type="region of interest" description="Disordered" evidence="2">
    <location>
        <begin position="662"/>
        <end position="683"/>
    </location>
</feature>
<keyword evidence="1" id="KW-0175">Coiled coil</keyword>
<feature type="coiled-coil region" evidence="1">
    <location>
        <begin position="1411"/>
        <end position="1445"/>
    </location>
</feature>
<feature type="region of interest" description="Disordered" evidence="2">
    <location>
        <begin position="1"/>
        <end position="24"/>
    </location>
</feature>
<evidence type="ECO:0000256" key="1">
    <source>
        <dbReference type="SAM" id="Coils"/>
    </source>
</evidence>
<organism evidence="3 4">
    <name type="scientific">Rhodotorula toruloides</name>
    <name type="common">Yeast</name>
    <name type="synonym">Rhodosporidium toruloides</name>
    <dbReference type="NCBI Taxonomy" id="5286"/>
    <lineage>
        <taxon>Eukaryota</taxon>
        <taxon>Fungi</taxon>
        <taxon>Dikarya</taxon>
        <taxon>Basidiomycota</taxon>
        <taxon>Pucciniomycotina</taxon>
        <taxon>Microbotryomycetes</taxon>
        <taxon>Sporidiobolales</taxon>
        <taxon>Sporidiobolaceae</taxon>
        <taxon>Rhodotorula</taxon>
    </lineage>
</organism>
<evidence type="ECO:0000313" key="4">
    <source>
        <dbReference type="Proteomes" id="UP000321518"/>
    </source>
</evidence>
<accession>A0A511KJ97</accession>
<feature type="region of interest" description="Disordered" evidence="2">
    <location>
        <begin position="1259"/>
        <end position="1299"/>
    </location>
</feature>
<evidence type="ECO:0000313" key="3">
    <source>
        <dbReference type="EMBL" id="GEM10429.1"/>
    </source>
</evidence>
<feature type="compositionally biased region" description="Pro residues" evidence="2">
    <location>
        <begin position="130"/>
        <end position="141"/>
    </location>
</feature>
<sequence length="1521" mass="162502">MQHPHLPRLYLGHGGERGPSRMLDSPAAQYYASPATYGSTPFASGRMLSPPGLDSGRPFAGAHSPEGVSWEEARQGGAPASLGVGRTTSFSSTGSPLTPVNPSVLGSAFFPQSGIGPPMPHPASTSQFPYPHPQSQPPPPRKTMLQASTPSYYPAHCSLSVASTKKDESKKRKVVVRLPLETLTDDEADPEQQARLSIFARAPLVDHERETVIQRMEDDDRKSVALEAEELVGRASHPDEVKMGGLPESIDVYLPGKSAWEEVWDTFLEDMKEKYRQIDLRRPAFLPPARTSTLAFSFDSLLSSRPGHGRTASLFTSSSQLLPPRLRNALDGVKRASSGHASSLSLSFASGFDAFHSPLTSSTTAVTSPGAISPLSGTTRLTPFAPAFVPSSTLATPVATPLPMSPAPVKDLAMSFQPEESIEAHKPAEGPTGGSDVGHDGAAETKDVNAMSPVLVPVEAQNGEHAHQENGQAVTSELTKGSDGRSLPSRRTSGMSTKTDRTGVASDWSGSDVDSSRSPSLSPKQPRPDLSTELSRALEDLGPLKSPEQLPALPVLKSSAGEPIDGGSDDSQYGDGELSDFERDEHAEGHVCQSGSPPRLRSKLSVGAAGLAPPASLHLSVDAEALFQAPSDIDRPDQGTNTTADASFHRVKRVFEFPPRSAHEAAGVALPPSSPESARDEYGLPRLPPPGTFGGAADVSPNDRFDFDTFGQPGSLAVSPIAGFGHGWRPSSNLDASANEFSPTASTFFSPAANETPRRNSGSHGPLPPLPLTACKIPSTKAFLEADSLGPVSSSMRRVISAPVLVHPQPRRPLPSPPLYMSTPPRYTGCASADDDVELLREPADDRAAQSGFGNRSVASVDDPLPEQYAPIRPILTKEPAPRTVPTVKNGPRLPQESTAGQASPARMGDPRARMDNIDPPLPTVTREMGRAVPLEQRPGSTANASSIIDIDEEQMASFTDNDDVPLLFLEKLITDQFDQLRTELAATRPDDKLSNCLKSISERLELLSTSVSSVGGIAHGLHPSSAGRSRNSTSDGSLRPDSAPITRVATPGLDVSPALAYSGFLEDLKATVQPLVAPQLSTSALAGDIASSVAQQLDSTFSRLLSSTVIPKLAAVDEGLGMLLERTDPEKVSESARVVELVQNALMPLSELATLVENVKVHLAGPPATTDLARIADLGTQLAKARNEHGKARSEKAVLSDRLEAAKARYGEEMTDLRARLAKCEDGSKAGTLELALRDAAHAVVEDGLDRTRRELDGQRKSLGEAEQARIEAEEQLAKSRGYVEKKEREGKEHESLRESLATELAKAQGEIAALEKRLASQDERFDTVQRLKAVQQQSLAAANQRITDLRKDLADLEQLKETLKEVTAERETACSQEAALQERCNTLVEENDRFRRHFDSLQQGLETMKVTVRRELEEADARVADANAQRDRLAAENARLVEQLSSLQPLSTPSTPIVVHHPSALGKLSGEYVTPLQPQHTGSSAGSDITIAHTDISPTPSIASQSFTRADDGWYSSAE</sequence>
<feature type="compositionally biased region" description="Low complexity" evidence="2">
    <location>
        <begin position="565"/>
        <end position="576"/>
    </location>
</feature>
<reference evidence="3 4" key="1">
    <citation type="submission" date="2019-07" db="EMBL/GenBank/DDBJ databases">
        <title>Rhodotorula toruloides NBRC10032 genome sequencing.</title>
        <authorList>
            <person name="Shida Y."/>
            <person name="Takaku H."/>
            <person name="Ogasawara W."/>
            <person name="Mori K."/>
        </authorList>
    </citation>
    <scope>NUCLEOTIDE SEQUENCE [LARGE SCALE GENOMIC DNA]</scope>
    <source>
        <strain evidence="3 4">NBRC10032</strain>
    </source>
</reference>
<protein>
    <submittedName>
        <fullName evidence="3">Uncharacterized protein</fullName>
    </submittedName>
</protein>
<feature type="region of interest" description="Disordered" evidence="2">
    <location>
        <begin position="41"/>
        <end position="150"/>
    </location>
</feature>
<feature type="region of interest" description="Disordered" evidence="2">
    <location>
        <begin position="1475"/>
        <end position="1521"/>
    </location>
</feature>
<feature type="region of interest" description="Disordered" evidence="2">
    <location>
        <begin position="557"/>
        <end position="600"/>
    </location>
</feature>
<feature type="compositionally biased region" description="Polar residues" evidence="2">
    <location>
        <begin position="1478"/>
        <end position="1489"/>
    </location>
</feature>
<feature type="compositionally biased region" description="Polar residues" evidence="2">
    <location>
        <begin position="86"/>
        <end position="101"/>
    </location>
</feature>
<feature type="coiled-coil region" evidence="1">
    <location>
        <begin position="1176"/>
        <end position="1221"/>
    </location>
</feature>
<feature type="compositionally biased region" description="Basic and acidic residues" evidence="2">
    <location>
        <begin position="580"/>
        <end position="589"/>
    </location>
</feature>
<feature type="compositionally biased region" description="Low complexity" evidence="2">
    <location>
        <begin position="506"/>
        <end position="522"/>
    </location>
</feature>
<feature type="compositionally biased region" description="Polar residues" evidence="2">
    <location>
        <begin position="1498"/>
        <end position="1510"/>
    </location>
</feature>
<proteinExistence type="predicted"/>
<dbReference type="Gene3D" id="1.10.287.1490">
    <property type="match status" value="1"/>
</dbReference>
<comment type="caution">
    <text evidence="3">The sequence shown here is derived from an EMBL/GenBank/DDBJ whole genome shotgun (WGS) entry which is preliminary data.</text>
</comment>
<feature type="region of interest" description="Disordered" evidence="2">
    <location>
        <begin position="881"/>
        <end position="918"/>
    </location>
</feature>
<feature type="compositionally biased region" description="Polar residues" evidence="2">
    <location>
        <begin position="1027"/>
        <end position="1037"/>
    </location>
</feature>
<feature type="region of interest" description="Disordered" evidence="2">
    <location>
        <begin position="746"/>
        <end position="770"/>
    </location>
</feature>
<name>A0A511KJ97_RHOTO</name>
<gene>
    <name evidence="3" type="ORF">Rt10032_c11g4446</name>
</gene>